<accession>A0A5J5AKP7</accession>
<evidence type="ECO:0000313" key="2">
    <source>
        <dbReference type="Proteomes" id="UP000325577"/>
    </source>
</evidence>
<sequence length="74" mass="8153">MVKFKLSIADTTTSKVEKRHAFEVKVAKVELVKTRKSCVKPWVDIEDKNNAGTKIEAGNKLGVVADHAGDPYVL</sequence>
<evidence type="ECO:0000313" key="1">
    <source>
        <dbReference type="EMBL" id="KAA8530808.1"/>
    </source>
</evidence>
<protein>
    <submittedName>
        <fullName evidence="1">Uncharacterized protein</fullName>
    </submittedName>
</protein>
<proteinExistence type="predicted"/>
<name>A0A5J5AKP7_9ASTE</name>
<dbReference type="EMBL" id="CM018043">
    <property type="protein sequence ID" value="KAA8530808.1"/>
    <property type="molecule type" value="Genomic_DNA"/>
</dbReference>
<organism evidence="1 2">
    <name type="scientific">Nyssa sinensis</name>
    <dbReference type="NCBI Taxonomy" id="561372"/>
    <lineage>
        <taxon>Eukaryota</taxon>
        <taxon>Viridiplantae</taxon>
        <taxon>Streptophyta</taxon>
        <taxon>Embryophyta</taxon>
        <taxon>Tracheophyta</taxon>
        <taxon>Spermatophyta</taxon>
        <taxon>Magnoliopsida</taxon>
        <taxon>eudicotyledons</taxon>
        <taxon>Gunneridae</taxon>
        <taxon>Pentapetalae</taxon>
        <taxon>asterids</taxon>
        <taxon>Cornales</taxon>
        <taxon>Nyssaceae</taxon>
        <taxon>Nyssa</taxon>
    </lineage>
</organism>
<keyword evidence="2" id="KW-1185">Reference proteome</keyword>
<reference evidence="1 2" key="1">
    <citation type="submission" date="2019-09" db="EMBL/GenBank/DDBJ databases">
        <title>A chromosome-level genome assembly of the Chinese tupelo Nyssa sinensis.</title>
        <authorList>
            <person name="Yang X."/>
            <person name="Kang M."/>
            <person name="Yang Y."/>
            <person name="Xiong H."/>
            <person name="Wang M."/>
            <person name="Zhang Z."/>
            <person name="Wang Z."/>
            <person name="Wu H."/>
            <person name="Ma T."/>
            <person name="Liu J."/>
            <person name="Xi Z."/>
        </authorList>
    </citation>
    <scope>NUCLEOTIDE SEQUENCE [LARGE SCALE GENOMIC DNA]</scope>
    <source>
        <strain evidence="1">J267</strain>
        <tissue evidence="1">Leaf</tissue>
    </source>
</reference>
<dbReference type="Proteomes" id="UP000325577">
    <property type="component" value="Linkage Group LG2"/>
</dbReference>
<gene>
    <name evidence="1" type="ORF">F0562_005568</name>
</gene>
<dbReference type="AlphaFoldDB" id="A0A5J5AKP7"/>